<evidence type="ECO:0000256" key="1">
    <source>
        <dbReference type="SAM" id="Phobius"/>
    </source>
</evidence>
<dbReference type="EMBL" id="CP119321">
    <property type="protein sequence ID" value="WEK13715.1"/>
    <property type="molecule type" value="Genomic_DNA"/>
</dbReference>
<keyword evidence="1" id="KW-1133">Transmembrane helix</keyword>
<feature type="transmembrane region" description="Helical" evidence="1">
    <location>
        <begin position="30"/>
        <end position="53"/>
    </location>
</feature>
<accession>A0AAJ6B358</accession>
<proteinExistence type="predicted"/>
<evidence type="ECO:0000313" key="3">
    <source>
        <dbReference type="Proteomes" id="UP001213972"/>
    </source>
</evidence>
<dbReference type="InterPro" id="IPR018730">
    <property type="entry name" value="DUF2273"/>
</dbReference>
<sequence length="62" mass="6001">MTTAVWGAVAGAVLAFAALAFGFWGMVLVAALAAVGALVGAVLSGSVDLRAAVDAARGRRVG</sequence>
<evidence type="ECO:0000313" key="2">
    <source>
        <dbReference type="EMBL" id="WEK13715.1"/>
    </source>
</evidence>
<gene>
    <name evidence="2" type="ORF">P0Y48_00455</name>
</gene>
<keyword evidence="1" id="KW-0472">Membrane</keyword>
<name>A0AAJ6B358_9MICO</name>
<dbReference type="Proteomes" id="UP001213972">
    <property type="component" value="Chromosome"/>
</dbReference>
<reference evidence="2" key="1">
    <citation type="submission" date="2023-03" db="EMBL/GenBank/DDBJ databases">
        <title>Andean soil-derived lignocellulolytic bacterial consortium as a source of novel taxa and putative plastic-active enzymes.</title>
        <authorList>
            <person name="Diaz-Garcia L."/>
            <person name="Chuvochina M."/>
            <person name="Feuerriegel G."/>
            <person name="Bunk B."/>
            <person name="Sproer C."/>
            <person name="Streit W.R."/>
            <person name="Rodriguez L.M."/>
            <person name="Overmann J."/>
            <person name="Jimenez D.J."/>
        </authorList>
    </citation>
    <scope>NUCLEOTIDE SEQUENCE</scope>
    <source>
        <strain evidence="2">MAG 4610</strain>
    </source>
</reference>
<dbReference type="Pfam" id="PF10031">
    <property type="entry name" value="DUF2273"/>
    <property type="match status" value="1"/>
</dbReference>
<protein>
    <submittedName>
        <fullName evidence="2">DUF2273 domain-containing protein</fullName>
    </submittedName>
</protein>
<organism evidence="2 3">
    <name type="scientific">Candidatus Microbacterium phytovorans</name>
    <dbReference type="NCBI Taxonomy" id="3121374"/>
    <lineage>
        <taxon>Bacteria</taxon>
        <taxon>Bacillati</taxon>
        <taxon>Actinomycetota</taxon>
        <taxon>Actinomycetes</taxon>
        <taxon>Micrococcales</taxon>
        <taxon>Microbacteriaceae</taxon>
        <taxon>Microbacterium</taxon>
    </lineage>
</organism>
<dbReference type="AlphaFoldDB" id="A0AAJ6B358"/>
<keyword evidence="1" id="KW-0812">Transmembrane</keyword>